<dbReference type="Proteomes" id="UP000499080">
    <property type="component" value="Unassembled WGS sequence"/>
</dbReference>
<sequence length="61" mass="6490">RGTQNLKEENPFPSGGNAASFQAPFGDPCGVFFPIPAVLRSRCTINSVESSPIPDQARILS</sequence>
<reference evidence="1 2" key="1">
    <citation type="journal article" date="2019" name="Sci. Rep.">
        <title>Orb-weaving spider Araneus ventricosus genome elucidates the spidroin gene catalogue.</title>
        <authorList>
            <person name="Kono N."/>
            <person name="Nakamura H."/>
            <person name="Ohtoshi R."/>
            <person name="Moran D.A.P."/>
            <person name="Shinohara A."/>
            <person name="Yoshida Y."/>
            <person name="Fujiwara M."/>
            <person name="Mori M."/>
            <person name="Tomita M."/>
            <person name="Arakawa K."/>
        </authorList>
    </citation>
    <scope>NUCLEOTIDE SEQUENCE [LARGE SCALE GENOMIC DNA]</scope>
</reference>
<dbReference type="EMBL" id="BGPR01277844">
    <property type="protein sequence ID" value="GBN15907.1"/>
    <property type="molecule type" value="Genomic_DNA"/>
</dbReference>
<feature type="non-terminal residue" evidence="1">
    <location>
        <position position="1"/>
    </location>
</feature>
<accession>A0A4Y2LRB6</accession>
<comment type="caution">
    <text evidence="1">The sequence shown here is derived from an EMBL/GenBank/DDBJ whole genome shotgun (WGS) entry which is preliminary data.</text>
</comment>
<name>A0A4Y2LRB6_ARAVE</name>
<evidence type="ECO:0000313" key="1">
    <source>
        <dbReference type="EMBL" id="GBN15907.1"/>
    </source>
</evidence>
<protein>
    <submittedName>
        <fullName evidence="1">Uncharacterized protein</fullName>
    </submittedName>
</protein>
<dbReference type="AlphaFoldDB" id="A0A4Y2LRB6"/>
<organism evidence="1 2">
    <name type="scientific">Araneus ventricosus</name>
    <name type="common">Orbweaver spider</name>
    <name type="synonym">Epeira ventricosa</name>
    <dbReference type="NCBI Taxonomy" id="182803"/>
    <lineage>
        <taxon>Eukaryota</taxon>
        <taxon>Metazoa</taxon>
        <taxon>Ecdysozoa</taxon>
        <taxon>Arthropoda</taxon>
        <taxon>Chelicerata</taxon>
        <taxon>Arachnida</taxon>
        <taxon>Araneae</taxon>
        <taxon>Araneomorphae</taxon>
        <taxon>Entelegynae</taxon>
        <taxon>Araneoidea</taxon>
        <taxon>Araneidae</taxon>
        <taxon>Araneus</taxon>
    </lineage>
</organism>
<evidence type="ECO:0000313" key="2">
    <source>
        <dbReference type="Proteomes" id="UP000499080"/>
    </source>
</evidence>
<gene>
    <name evidence="1" type="ORF">AVEN_251963_1</name>
</gene>
<proteinExistence type="predicted"/>
<keyword evidence="2" id="KW-1185">Reference proteome</keyword>